<gene>
    <name evidence="1" type="ORF">CWE15_02240</name>
</gene>
<proteinExistence type="predicted"/>
<dbReference type="Pfam" id="PF13051">
    <property type="entry name" value="DUF3912"/>
    <property type="match status" value="1"/>
</dbReference>
<dbReference type="EMBL" id="PIPQ01000001">
    <property type="protein sequence ID" value="RUO44021.1"/>
    <property type="molecule type" value="Genomic_DNA"/>
</dbReference>
<dbReference type="InterPro" id="IPR025023">
    <property type="entry name" value="DUF3912"/>
</dbReference>
<dbReference type="InterPro" id="IPR014722">
    <property type="entry name" value="Rib_uL2_dom2"/>
</dbReference>
<protein>
    <submittedName>
        <fullName evidence="1">Uncharacterized protein</fullName>
    </submittedName>
</protein>
<sequence>MGSKVSFLFNDPDILGQTVFIKRGPHQGKIGLVKEVLNNDVYMVTGADFGKERAQFKRKEFIVHRYRKIRMRSS</sequence>
<dbReference type="AlphaFoldDB" id="A0A432X9V9"/>
<reference evidence="1 2" key="1">
    <citation type="journal article" date="2011" name="Front. Microbiol.">
        <title>Genomic signatures of strain selection and enhancement in Bacillus atrophaeus var. globigii, a historical biowarfare simulant.</title>
        <authorList>
            <person name="Gibbons H.S."/>
            <person name="Broomall S.M."/>
            <person name="McNew L.A."/>
            <person name="Daligault H."/>
            <person name="Chapman C."/>
            <person name="Bruce D."/>
            <person name="Karavis M."/>
            <person name="Krepps M."/>
            <person name="McGregor P.A."/>
            <person name="Hong C."/>
            <person name="Park K.H."/>
            <person name="Akmal A."/>
            <person name="Feldman A."/>
            <person name="Lin J.S."/>
            <person name="Chang W.E."/>
            <person name="Higgs B.W."/>
            <person name="Demirev P."/>
            <person name="Lindquist J."/>
            <person name="Liem A."/>
            <person name="Fochler E."/>
            <person name="Read T.D."/>
            <person name="Tapia R."/>
            <person name="Johnson S."/>
            <person name="Bishop-Lilly K.A."/>
            <person name="Detter C."/>
            <person name="Han C."/>
            <person name="Sozhamannan S."/>
            <person name="Rosenzweig C.N."/>
            <person name="Skowronski E.W."/>
        </authorList>
    </citation>
    <scope>NUCLEOTIDE SEQUENCE [LARGE SCALE GENOMIC DNA]</scope>
    <source>
        <strain evidence="1 2">AIT1</strain>
    </source>
</reference>
<evidence type="ECO:0000313" key="2">
    <source>
        <dbReference type="Proteomes" id="UP000286976"/>
    </source>
</evidence>
<name>A0A432X9V9_9GAMM</name>
<dbReference type="Gene3D" id="2.30.30.30">
    <property type="match status" value="1"/>
</dbReference>
<comment type="caution">
    <text evidence="1">The sequence shown here is derived from an EMBL/GenBank/DDBJ whole genome shotgun (WGS) entry which is preliminary data.</text>
</comment>
<dbReference type="Proteomes" id="UP000286976">
    <property type="component" value="Unassembled WGS sequence"/>
</dbReference>
<dbReference type="OrthoDB" id="6238495at2"/>
<organism evidence="1 2">
    <name type="scientific">Aliidiomarina taiwanensis</name>
    <dbReference type="NCBI Taxonomy" id="946228"/>
    <lineage>
        <taxon>Bacteria</taxon>
        <taxon>Pseudomonadati</taxon>
        <taxon>Pseudomonadota</taxon>
        <taxon>Gammaproteobacteria</taxon>
        <taxon>Alteromonadales</taxon>
        <taxon>Idiomarinaceae</taxon>
        <taxon>Aliidiomarina</taxon>
    </lineage>
</organism>
<keyword evidence="2" id="KW-1185">Reference proteome</keyword>
<accession>A0A432X9V9</accession>
<evidence type="ECO:0000313" key="1">
    <source>
        <dbReference type="EMBL" id="RUO44021.1"/>
    </source>
</evidence>